<keyword evidence="4" id="KW-0808">Transferase</keyword>
<dbReference type="PANTHER" id="PTHR11680:SF35">
    <property type="entry name" value="SERINE HYDROXYMETHYLTRANSFERASE 1"/>
    <property type="match status" value="1"/>
</dbReference>
<comment type="caution">
    <text evidence="4">The sequence shown here is derived from an EMBL/GenBank/DDBJ whole genome shotgun (WGS) entry which is preliminary data.</text>
</comment>
<accession>A0A645GHJ5</accession>
<dbReference type="PANTHER" id="PTHR11680">
    <property type="entry name" value="SERINE HYDROXYMETHYLTRANSFERASE"/>
    <property type="match status" value="1"/>
</dbReference>
<evidence type="ECO:0000256" key="2">
    <source>
        <dbReference type="ARBA" id="ARBA00022898"/>
    </source>
</evidence>
<protein>
    <submittedName>
        <fullName evidence="4">Serine hydroxymethyltransferase 1</fullName>
        <ecNumber evidence="4">2.1.2.1</ecNumber>
    </submittedName>
</protein>
<comment type="cofactor">
    <cofactor evidence="1">
        <name>pyridoxal 5'-phosphate</name>
        <dbReference type="ChEBI" id="CHEBI:597326"/>
    </cofactor>
</comment>
<keyword evidence="4" id="KW-0489">Methyltransferase</keyword>
<dbReference type="GO" id="GO:0008168">
    <property type="term" value="F:methyltransferase activity"/>
    <property type="evidence" value="ECO:0007669"/>
    <property type="project" value="UniProtKB-KW"/>
</dbReference>
<dbReference type="Gene3D" id="3.90.1150.10">
    <property type="entry name" value="Aspartate Aminotransferase, domain 1"/>
    <property type="match status" value="1"/>
</dbReference>
<evidence type="ECO:0000313" key="4">
    <source>
        <dbReference type="EMBL" id="MPN26165.1"/>
    </source>
</evidence>
<dbReference type="Pfam" id="PF00464">
    <property type="entry name" value="SHMT"/>
    <property type="match status" value="1"/>
</dbReference>
<organism evidence="4">
    <name type="scientific">bioreactor metagenome</name>
    <dbReference type="NCBI Taxonomy" id="1076179"/>
    <lineage>
        <taxon>unclassified sequences</taxon>
        <taxon>metagenomes</taxon>
        <taxon>ecological metagenomes</taxon>
    </lineage>
</organism>
<dbReference type="GO" id="GO:0046653">
    <property type="term" value="P:tetrahydrofolate metabolic process"/>
    <property type="evidence" value="ECO:0007669"/>
    <property type="project" value="TreeGrafter"/>
</dbReference>
<dbReference type="GO" id="GO:0004372">
    <property type="term" value="F:glycine hydroxymethyltransferase activity"/>
    <property type="evidence" value="ECO:0007669"/>
    <property type="project" value="UniProtKB-EC"/>
</dbReference>
<dbReference type="GO" id="GO:0030170">
    <property type="term" value="F:pyridoxal phosphate binding"/>
    <property type="evidence" value="ECO:0007669"/>
    <property type="project" value="TreeGrafter"/>
</dbReference>
<dbReference type="EMBL" id="VSSQ01075603">
    <property type="protein sequence ID" value="MPN26165.1"/>
    <property type="molecule type" value="Genomic_DNA"/>
</dbReference>
<keyword evidence="2" id="KW-0663">Pyridoxal phosphate</keyword>
<dbReference type="SUPFAM" id="SSF53383">
    <property type="entry name" value="PLP-dependent transferases"/>
    <property type="match status" value="1"/>
</dbReference>
<feature type="domain" description="Serine hydroxymethyltransferase-like" evidence="3">
    <location>
        <begin position="1"/>
        <end position="89"/>
    </location>
</feature>
<evidence type="ECO:0000256" key="1">
    <source>
        <dbReference type="ARBA" id="ARBA00001933"/>
    </source>
</evidence>
<dbReference type="EC" id="2.1.2.1" evidence="4"/>
<dbReference type="InterPro" id="IPR039429">
    <property type="entry name" value="SHMT-like_dom"/>
</dbReference>
<evidence type="ECO:0000259" key="3">
    <source>
        <dbReference type="Pfam" id="PF00464"/>
    </source>
</evidence>
<dbReference type="AlphaFoldDB" id="A0A645GHJ5"/>
<dbReference type="InterPro" id="IPR015424">
    <property type="entry name" value="PyrdxlP-dep_Trfase"/>
</dbReference>
<dbReference type="GO" id="GO:0019264">
    <property type="term" value="P:glycine biosynthetic process from serine"/>
    <property type="evidence" value="ECO:0007669"/>
    <property type="project" value="TreeGrafter"/>
</dbReference>
<name>A0A645GHJ5_9ZZZZ</name>
<proteinExistence type="predicted"/>
<dbReference type="InterPro" id="IPR015422">
    <property type="entry name" value="PyrdxlP-dep_Trfase_small"/>
</dbReference>
<gene>
    <name evidence="4" type="primary">glyA1_4</name>
    <name evidence="4" type="ORF">SDC9_173589</name>
</gene>
<dbReference type="InterPro" id="IPR049943">
    <property type="entry name" value="Ser_HO-MeTrfase-like"/>
</dbReference>
<dbReference type="GO" id="GO:0005829">
    <property type="term" value="C:cytosol"/>
    <property type="evidence" value="ECO:0007669"/>
    <property type="project" value="TreeGrafter"/>
</dbReference>
<sequence length="123" mass="13285">MAEELLARGFRLVSGGTDNHLVLLDLTNRNITGKNAERLLDAANITTNKNTVPNDPNGPIVTSGIRLGTPAMTTRGFKEPEIARVVEAIALVLDHPEDPPASEKANNIVRELCEAFPLYNGVK</sequence>
<reference evidence="4" key="1">
    <citation type="submission" date="2019-08" db="EMBL/GenBank/DDBJ databases">
        <authorList>
            <person name="Kucharzyk K."/>
            <person name="Murdoch R.W."/>
            <person name="Higgins S."/>
            <person name="Loffler F."/>
        </authorList>
    </citation>
    <scope>NUCLEOTIDE SEQUENCE</scope>
</reference>
<dbReference type="GO" id="GO:0032259">
    <property type="term" value="P:methylation"/>
    <property type="evidence" value="ECO:0007669"/>
    <property type="project" value="UniProtKB-KW"/>
</dbReference>